<dbReference type="Proteomes" id="UP000183997">
    <property type="component" value="Unassembled WGS sequence"/>
</dbReference>
<dbReference type="AlphaFoldDB" id="A0A1M6PVS5"/>
<gene>
    <name evidence="2" type="ORF">SAMN02745123_00738</name>
</gene>
<evidence type="ECO:0000313" key="2">
    <source>
        <dbReference type="EMBL" id="SHK12012.1"/>
    </source>
</evidence>
<evidence type="ECO:0000256" key="1">
    <source>
        <dbReference type="SAM" id="Phobius"/>
    </source>
</evidence>
<sequence>MGYIIILGVLSIFVFLIVFILGFLLCEMLFVNRINNLFIFKKKWCCKIFRGNPNTIYMHPTLKTIVKLKFKDNYGRKALFGIKLLRTFKFLSCGIEYKTVTHEIIKKLIENNNSIEIIRIKETRKRILREKIMILNFNNFFDKVQFYEIVFKKKLN</sequence>
<name>A0A1M6PVS5_9FIRM</name>
<proteinExistence type="predicted"/>
<reference evidence="3" key="1">
    <citation type="submission" date="2016-11" db="EMBL/GenBank/DDBJ databases">
        <authorList>
            <person name="Varghese N."/>
            <person name="Submissions S."/>
        </authorList>
    </citation>
    <scope>NUCLEOTIDE SEQUENCE [LARGE SCALE GENOMIC DNA]</scope>
    <source>
        <strain evidence="3">DSM 10349</strain>
    </source>
</reference>
<keyword evidence="1" id="KW-0812">Transmembrane</keyword>
<organism evidence="2 3">
    <name type="scientific">Desulforamulus aeronauticus DSM 10349</name>
    <dbReference type="NCBI Taxonomy" id="1121421"/>
    <lineage>
        <taxon>Bacteria</taxon>
        <taxon>Bacillati</taxon>
        <taxon>Bacillota</taxon>
        <taxon>Clostridia</taxon>
        <taxon>Eubacteriales</taxon>
        <taxon>Peptococcaceae</taxon>
        <taxon>Desulforamulus</taxon>
    </lineage>
</organism>
<evidence type="ECO:0000313" key="3">
    <source>
        <dbReference type="Proteomes" id="UP000183997"/>
    </source>
</evidence>
<protein>
    <submittedName>
        <fullName evidence="2">Uncharacterized protein</fullName>
    </submittedName>
</protein>
<accession>A0A1M6PVS5</accession>
<keyword evidence="1" id="KW-0472">Membrane</keyword>
<feature type="transmembrane region" description="Helical" evidence="1">
    <location>
        <begin position="6"/>
        <end position="31"/>
    </location>
</feature>
<keyword evidence="3" id="KW-1185">Reference proteome</keyword>
<dbReference type="EMBL" id="FRAR01000007">
    <property type="protein sequence ID" value="SHK12012.1"/>
    <property type="molecule type" value="Genomic_DNA"/>
</dbReference>
<keyword evidence="1" id="KW-1133">Transmembrane helix</keyword>